<reference evidence="1 2" key="1">
    <citation type="submission" date="2020-03" db="EMBL/GenBank/DDBJ databases">
        <title>Soil Listeria distribution.</title>
        <authorList>
            <person name="Liao J."/>
            <person name="Wiedmann M."/>
        </authorList>
    </citation>
    <scope>NUCLEOTIDE SEQUENCE [LARGE SCALE GENOMIC DNA]</scope>
    <source>
        <strain evidence="1 2">FSL L7-1816</strain>
    </source>
</reference>
<dbReference type="Pfam" id="PF23857">
    <property type="entry name" value="Phage_TAC_19"/>
    <property type="match status" value="1"/>
</dbReference>
<evidence type="ECO:0000313" key="1">
    <source>
        <dbReference type="EMBL" id="MBC1316591.1"/>
    </source>
</evidence>
<proteinExistence type="predicted"/>
<evidence type="ECO:0000313" key="2">
    <source>
        <dbReference type="Proteomes" id="UP000543379"/>
    </source>
</evidence>
<dbReference type="AlphaFoldDB" id="A0A841XXW6"/>
<gene>
    <name evidence="1" type="ORF">HB811_07385</name>
</gene>
<comment type="caution">
    <text evidence="1">The sequence shown here is derived from an EMBL/GenBank/DDBJ whole genome shotgun (WGS) entry which is preliminary data.</text>
</comment>
<sequence length="102" mass="11388">MLKIELLNVKTKKIDTVTQDFISSRLVRRGLELQVEFKEGKKADLELLDEVIDFVVSVFDNPKVTNDTILDGLDGKYMWSILGNIVSQVVNGGNDTESDSGK</sequence>
<organism evidence="1 2">
    <name type="scientific">Listeria booriae</name>
    <dbReference type="NCBI Taxonomy" id="1552123"/>
    <lineage>
        <taxon>Bacteria</taxon>
        <taxon>Bacillati</taxon>
        <taxon>Bacillota</taxon>
        <taxon>Bacilli</taxon>
        <taxon>Bacillales</taxon>
        <taxon>Listeriaceae</taxon>
        <taxon>Listeria</taxon>
    </lineage>
</organism>
<protein>
    <recommendedName>
        <fullName evidence="3">Phage protein</fullName>
    </recommendedName>
</protein>
<dbReference type="RefSeq" id="WP_185382223.1">
    <property type="nucleotide sequence ID" value="NZ_JAAROV010000002.1"/>
</dbReference>
<name>A0A841XXW6_9LIST</name>
<dbReference type="InterPro" id="IPR057006">
    <property type="entry name" value="Phage_TAC_19"/>
</dbReference>
<dbReference type="EMBL" id="JAAROV010000002">
    <property type="protein sequence ID" value="MBC1316591.1"/>
    <property type="molecule type" value="Genomic_DNA"/>
</dbReference>
<dbReference type="NCBIfam" id="NF047360">
    <property type="entry name" value="tail_chap_PVL"/>
    <property type="match status" value="1"/>
</dbReference>
<accession>A0A841XXW6</accession>
<dbReference type="Proteomes" id="UP000543379">
    <property type="component" value="Unassembled WGS sequence"/>
</dbReference>
<evidence type="ECO:0008006" key="3">
    <source>
        <dbReference type="Google" id="ProtNLM"/>
    </source>
</evidence>